<dbReference type="OrthoDB" id="4773646at2"/>
<feature type="region of interest" description="Disordered" evidence="2">
    <location>
        <begin position="1"/>
        <end position="20"/>
    </location>
</feature>
<name>A0A1G8ENR1_PSEOR</name>
<gene>
    <name evidence="3" type="ORF">SAMN05216377_1406</name>
</gene>
<feature type="compositionally biased region" description="Polar residues" evidence="2">
    <location>
        <begin position="7"/>
        <end position="19"/>
    </location>
</feature>
<dbReference type="SUPFAM" id="SSF52540">
    <property type="entry name" value="P-loop containing nucleoside triphosphate hydrolases"/>
    <property type="match status" value="1"/>
</dbReference>
<dbReference type="Gene3D" id="3.40.50.300">
    <property type="entry name" value="P-loop containing nucleotide triphosphate hydrolases"/>
    <property type="match status" value="2"/>
</dbReference>
<reference evidence="3 4" key="1">
    <citation type="submission" date="2016-10" db="EMBL/GenBank/DDBJ databases">
        <authorList>
            <person name="de Groot N.N."/>
        </authorList>
    </citation>
    <scope>NUCLEOTIDE SEQUENCE [LARGE SCALE GENOMIC DNA]</scope>
    <source>
        <strain evidence="3 4">CGMCC 4.3143</strain>
    </source>
</reference>
<feature type="region of interest" description="Disordered" evidence="2">
    <location>
        <begin position="286"/>
        <end position="306"/>
    </location>
</feature>
<sequence length="679" mass="73446">MSDPLTDKSQAGKGSTVSESPLAGRWEQLGSRVAERADVTLDEVRDVFATYGVPLVLTPARPRALRLVRLRMSGVRAGNVAAGAFDTTIPFGSGLTALVASNFRGKTSVLELITWCLRGSPRELQSGVKGWLHQLDLDITVGEQHLGFRLDLEEGSITNAVVLAAASSTALADRRAPSAAQHVHAVLHATGDQSYADQVENLMLDRLDLVPVVNAFKETGTQTHGWPTYFAALYLGSASTKILLGDQKIGGLAGRLLQVFLDLPAAAALTRVRTAHDVRANQIRDRQAEERRAAEASAHEREQLQSALTAERSRLAELTSQTEGGESLSELARRAARLALEVADARTTDDDARLAAHHTLAERRRAAKRLTDVRESGVARALFQGLDPDACPRCDQAITTERTRLEQESHACAVCSREVEIDGVDDAEVVAEAEARLAAAEQTDNEAQAEAARTRDELARLTGELSVVDGGLRRAQSVASLPDVVESQRRIWQLEGGLAVLPEVVLDDGEESSEARTLRVLASAAKVLDDANKNAAEELFADLNDEIAELSRRFGMNSLEEVKIDRSARLRVTQDGGGKDWFSDCNPGARLRLRIALVIALLRVGAAHGVATHPGLIMIDSPKAEEVQDLDATTLFRELAKVAEEQALQVVITTRDYDLVHAVLDEAHSIEAVEGEPLW</sequence>
<protein>
    <recommendedName>
        <fullName evidence="5">AAA domain-containing protein</fullName>
    </recommendedName>
</protein>
<evidence type="ECO:0000256" key="2">
    <source>
        <dbReference type="SAM" id="MobiDB-lite"/>
    </source>
</evidence>
<accession>A0A1G8ENR1</accession>
<dbReference type="STRING" id="366584.SAMN05216377_1406"/>
<dbReference type="Proteomes" id="UP000198967">
    <property type="component" value="Unassembled WGS sequence"/>
</dbReference>
<evidence type="ECO:0000256" key="1">
    <source>
        <dbReference type="SAM" id="Coils"/>
    </source>
</evidence>
<organism evidence="3 4">
    <name type="scientific">Pseudonocardia oroxyli</name>
    <dbReference type="NCBI Taxonomy" id="366584"/>
    <lineage>
        <taxon>Bacteria</taxon>
        <taxon>Bacillati</taxon>
        <taxon>Actinomycetota</taxon>
        <taxon>Actinomycetes</taxon>
        <taxon>Pseudonocardiales</taxon>
        <taxon>Pseudonocardiaceae</taxon>
        <taxon>Pseudonocardia</taxon>
    </lineage>
</organism>
<dbReference type="InterPro" id="IPR027417">
    <property type="entry name" value="P-loop_NTPase"/>
</dbReference>
<dbReference type="RefSeq" id="WP_143030296.1">
    <property type="nucleotide sequence ID" value="NZ_FNBE01000040.1"/>
</dbReference>
<dbReference type="EMBL" id="FNBE01000040">
    <property type="protein sequence ID" value="SDH71505.1"/>
    <property type="molecule type" value="Genomic_DNA"/>
</dbReference>
<feature type="coiled-coil region" evidence="1">
    <location>
        <begin position="430"/>
        <end position="464"/>
    </location>
</feature>
<dbReference type="AlphaFoldDB" id="A0A1G8ENR1"/>
<evidence type="ECO:0008006" key="5">
    <source>
        <dbReference type="Google" id="ProtNLM"/>
    </source>
</evidence>
<keyword evidence="1" id="KW-0175">Coiled coil</keyword>
<keyword evidence="4" id="KW-1185">Reference proteome</keyword>
<evidence type="ECO:0000313" key="3">
    <source>
        <dbReference type="EMBL" id="SDH71505.1"/>
    </source>
</evidence>
<evidence type="ECO:0000313" key="4">
    <source>
        <dbReference type="Proteomes" id="UP000198967"/>
    </source>
</evidence>
<proteinExistence type="predicted"/>
<feature type="compositionally biased region" description="Basic and acidic residues" evidence="2">
    <location>
        <begin position="286"/>
        <end position="303"/>
    </location>
</feature>